<dbReference type="AlphaFoldDB" id="A0A2P2NJA1"/>
<accession>A0A2P2NJA1</accession>
<dbReference type="EMBL" id="GGEC01062082">
    <property type="protein sequence ID" value="MBX42566.1"/>
    <property type="molecule type" value="Transcribed_RNA"/>
</dbReference>
<reference evidence="2" key="1">
    <citation type="submission" date="2018-02" db="EMBL/GenBank/DDBJ databases">
        <title>Rhizophora mucronata_Transcriptome.</title>
        <authorList>
            <person name="Meera S.P."/>
            <person name="Sreeshan A."/>
            <person name="Augustine A."/>
        </authorList>
    </citation>
    <scope>NUCLEOTIDE SEQUENCE</scope>
    <source>
        <tissue evidence="2">Leaf</tissue>
    </source>
</reference>
<protein>
    <submittedName>
        <fullName evidence="2">Uncharacterized protein</fullName>
    </submittedName>
</protein>
<name>A0A2P2NJA1_RHIMU</name>
<keyword evidence="1" id="KW-0472">Membrane</keyword>
<sequence length="66" mass="7385">MFLISVTCCQISSTGVHSFVLLVSAFKNCLQSWDVLLDRGRQEEGMPVILFFLSLLLTLFLMGLSD</sequence>
<evidence type="ECO:0000256" key="1">
    <source>
        <dbReference type="SAM" id="Phobius"/>
    </source>
</evidence>
<feature type="transmembrane region" description="Helical" evidence="1">
    <location>
        <begin position="45"/>
        <end position="64"/>
    </location>
</feature>
<organism evidence="2">
    <name type="scientific">Rhizophora mucronata</name>
    <name type="common">Asiatic mangrove</name>
    <dbReference type="NCBI Taxonomy" id="61149"/>
    <lineage>
        <taxon>Eukaryota</taxon>
        <taxon>Viridiplantae</taxon>
        <taxon>Streptophyta</taxon>
        <taxon>Embryophyta</taxon>
        <taxon>Tracheophyta</taxon>
        <taxon>Spermatophyta</taxon>
        <taxon>Magnoliopsida</taxon>
        <taxon>eudicotyledons</taxon>
        <taxon>Gunneridae</taxon>
        <taxon>Pentapetalae</taxon>
        <taxon>rosids</taxon>
        <taxon>fabids</taxon>
        <taxon>Malpighiales</taxon>
        <taxon>Rhizophoraceae</taxon>
        <taxon>Rhizophora</taxon>
    </lineage>
</organism>
<keyword evidence="1" id="KW-0812">Transmembrane</keyword>
<keyword evidence="1" id="KW-1133">Transmembrane helix</keyword>
<proteinExistence type="predicted"/>
<evidence type="ECO:0000313" key="2">
    <source>
        <dbReference type="EMBL" id="MBX42566.1"/>
    </source>
</evidence>